<sequence>MVLDPVGDLVVKGGHYEVLNLRGSSDLELDLESQKEVGLENVVYGFMRGRSIEEILSSSLRGEVRRGRGGGVGKSSIRLRAPRQPSTPQARWPESGHLDGGFEGWQGNPQLGRNPLPLFYDRKMGEEGKSAPDPAGGSHASPHPSSKVARIQPPRPRGRGPAKKPPKGSGPLPSL</sequence>
<name>A0A2I0L8B2_PUNGR</name>
<organism evidence="2 3">
    <name type="scientific">Punica granatum</name>
    <name type="common">Pomegranate</name>
    <dbReference type="NCBI Taxonomy" id="22663"/>
    <lineage>
        <taxon>Eukaryota</taxon>
        <taxon>Viridiplantae</taxon>
        <taxon>Streptophyta</taxon>
        <taxon>Embryophyta</taxon>
        <taxon>Tracheophyta</taxon>
        <taxon>Spermatophyta</taxon>
        <taxon>Magnoliopsida</taxon>
        <taxon>eudicotyledons</taxon>
        <taxon>Gunneridae</taxon>
        <taxon>Pentapetalae</taxon>
        <taxon>rosids</taxon>
        <taxon>malvids</taxon>
        <taxon>Myrtales</taxon>
        <taxon>Lythraceae</taxon>
        <taxon>Punica</taxon>
    </lineage>
</organism>
<feature type="compositionally biased region" description="Basic residues" evidence="1">
    <location>
        <begin position="156"/>
        <end position="166"/>
    </location>
</feature>
<accession>A0A2I0L8B2</accession>
<dbReference type="AlphaFoldDB" id="A0A2I0L8B2"/>
<dbReference type="Proteomes" id="UP000233551">
    <property type="component" value="Unassembled WGS sequence"/>
</dbReference>
<protein>
    <submittedName>
        <fullName evidence="2">Uncharacterized protein</fullName>
    </submittedName>
</protein>
<comment type="caution">
    <text evidence="2">The sequence shown here is derived from an EMBL/GenBank/DDBJ whole genome shotgun (WGS) entry which is preliminary data.</text>
</comment>
<gene>
    <name evidence="2" type="ORF">CRG98_002729</name>
</gene>
<feature type="region of interest" description="Disordered" evidence="1">
    <location>
        <begin position="64"/>
        <end position="175"/>
    </location>
</feature>
<feature type="compositionally biased region" description="Basic and acidic residues" evidence="1">
    <location>
        <begin position="120"/>
        <end position="130"/>
    </location>
</feature>
<dbReference type="EMBL" id="PGOL01000107">
    <property type="protein sequence ID" value="PKI76942.1"/>
    <property type="molecule type" value="Genomic_DNA"/>
</dbReference>
<evidence type="ECO:0000256" key="1">
    <source>
        <dbReference type="SAM" id="MobiDB-lite"/>
    </source>
</evidence>
<reference evidence="2 3" key="1">
    <citation type="submission" date="2017-11" db="EMBL/GenBank/DDBJ databases">
        <title>De-novo sequencing of pomegranate (Punica granatum L.) genome.</title>
        <authorList>
            <person name="Akparov Z."/>
            <person name="Amiraslanov A."/>
            <person name="Hajiyeva S."/>
            <person name="Abbasov M."/>
            <person name="Kaur K."/>
            <person name="Hamwieh A."/>
            <person name="Solovyev V."/>
            <person name="Salamov A."/>
            <person name="Braich B."/>
            <person name="Kosarev P."/>
            <person name="Mahmoud A."/>
            <person name="Hajiyev E."/>
            <person name="Babayeva S."/>
            <person name="Izzatullayeva V."/>
            <person name="Mammadov A."/>
            <person name="Mammadov A."/>
            <person name="Sharifova S."/>
            <person name="Ojaghi J."/>
            <person name="Eynullazada K."/>
            <person name="Bayramov B."/>
            <person name="Abdulazimova A."/>
            <person name="Shahmuradov I."/>
        </authorList>
    </citation>
    <scope>NUCLEOTIDE SEQUENCE [LARGE SCALE GENOMIC DNA]</scope>
    <source>
        <strain evidence="3">cv. AG2017</strain>
        <tissue evidence="2">Leaf</tissue>
    </source>
</reference>
<proteinExistence type="predicted"/>
<evidence type="ECO:0000313" key="2">
    <source>
        <dbReference type="EMBL" id="PKI76942.1"/>
    </source>
</evidence>
<keyword evidence="3" id="KW-1185">Reference proteome</keyword>
<evidence type="ECO:0000313" key="3">
    <source>
        <dbReference type="Proteomes" id="UP000233551"/>
    </source>
</evidence>